<dbReference type="InterPro" id="IPR029485">
    <property type="entry name" value="CAT_C"/>
</dbReference>
<evidence type="ECO:0000256" key="3">
    <source>
        <dbReference type="ARBA" id="ARBA00022692"/>
    </source>
</evidence>
<dbReference type="EMBL" id="BRXU01000028">
    <property type="protein sequence ID" value="GLC59608.1"/>
    <property type="molecule type" value="Genomic_DNA"/>
</dbReference>
<feature type="compositionally biased region" description="Gly residues" evidence="6">
    <location>
        <begin position="672"/>
        <end position="683"/>
    </location>
</feature>
<evidence type="ECO:0000259" key="8">
    <source>
        <dbReference type="Pfam" id="PF13906"/>
    </source>
</evidence>
<feature type="transmembrane region" description="Helical" evidence="7">
    <location>
        <begin position="316"/>
        <end position="341"/>
    </location>
</feature>
<accession>A0A9W6F7W7</accession>
<feature type="transmembrane region" description="Helical" evidence="7">
    <location>
        <begin position="446"/>
        <end position="470"/>
    </location>
</feature>
<dbReference type="PANTHER" id="PTHR43243:SF41">
    <property type="entry name" value="CATIONIC AMINO ACID TRANSPORTER 7, CHLOROPLASTIC"/>
    <property type="match status" value="1"/>
</dbReference>
<dbReference type="Pfam" id="PF13906">
    <property type="entry name" value="AA_permease_C"/>
    <property type="match status" value="1"/>
</dbReference>
<name>A0A9W6F7W7_9CHLO</name>
<keyword evidence="10" id="KW-1185">Reference proteome</keyword>
<dbReference type="Pfam" id="PF13520">
    <property type="entry name" value="AA_permease_2"/>
    <property type="match status" value="1"/>
</dbReference>
<feature type="compositionally biased region" description="Polar residues" evidence="6">
    <location>
        <begin position="547"/>
        <end position="560"/>
    </location>
</feature>
<feature type="region of interest" description="Disordered" evidence="6">
    <location>
        <begin position="709"/>
        <end position="780"/>
    </location>
</feature>
<comment type="caution">
    <text evidence="9">The sequence shown here is derived from an EMBL/GenBank/DDBJ whole genome shotgun (WGS) entry which is preliminary data.</text>
</comment>
<evidence type="ECO:0000256" key="4">
    <source>
        <dbReference type="ARBA" id="ARBA00022989"/>
    </source>
</evidence>
<feature type="transmembrane region" description="Helical" evidence="7">
    <location>
        <begin position="50"/>
        <end position="71"/>
    </location>
</feature>
<feature type="transmembrane region" description="Helical" evidence="7">
    <location>
        <begin position="162"/>
        <end position="185"/>
    </location>
</feature>
<evidence type="ECO:0000313" key="10">
    <source>
        <dbReference type="Proteomes" id="UP001165080"/>
    </source>
</evidence>
<evidence type="ECO:0000256" key="7">
    <source>
        <dbReference type="SAM" id="Phobius"/>
    </source>
</evidence>
<comment type="subcellular location">
    <subcellularLocation>
        <location evidence="1">Membrane</location>
        <topology evidence="1">Multi-pass membrane protein</topology>
    </subcellularLocation>
</comment>
<feature type="transmembrane region" description="Helical" evidence="7">
    <location>
        <begin position="422"/>
        <end position="440"/>
    </location>
</feature>
<evidence type="ECO:0000256" key="1">
    <source>
        <dbReference type="ARBA" id="ARBA00004141"/>
    </source>
</evidence>
<feature type="transmembrane region" description="Helical" evidence="7">
    <location>
        <begin position="83"/>
        <end position="100"/>
    </location>
</feature>
<keyword evidence="4 7" id="KW-1133">Transmembrane helix</keyword>
<feature type="transmembrane region" description="Helical" evidence="7">
    <location>
        <begin position="362"/>
        <end position="383"/>
    </location>
</feature>
<dbReference type="GO" id="GO:0015171">
    <property type="term" value="F:amino acid transmembrane transporter activity"/>
    <property type="evidence" value="ECO:0007669"/>
    <property type="project" value="TreeGrafter"/>
</dbReference>
<organism evidence="9 10">
    <name type="scientific">Pleodorina starrii</name>
    <dbReference type="NCBI Taxonomy" id="330485"/>
    <lineage>
        <taxon>Eukaryota</taxon>
        <taxon>Viridiplantae</taxon>
        <taxon>Chlorophyta</taxon>
        <taxon>core chlorophytes</taxon>
        <taxon>Chlorophyceae</taxon>
        <taxon>CS clade</taxon>
        <taxon>Chlamydomonadales</taxon>
        <taxon>Volvocaceae</taxon>
        <taxon>Pleodorina</taxon>
    </lineage>
</organism>
<keyword evidence="5 7" id="KW-0472">Membrane</keyword>
<dbReference type="PANTHER" id="PTHR43243">
    <property type="entry name" value="INNER MEMBRANE TRANSPORTER YGJI-RELATED"/>
    <property type="match status" value="1"/>
</dbReference>
<evidence type="ECO:0000256" key="6">
    <source>
        <dbReference type="SAM" id="MobiDB-lite"/>
    </source>
</evidence>
<feature type="transmembrane region" description="Helical" evidence="7">
    <location>
        <begin position="389"/>
        <end position="410"/>
    </location>
</feature>
<gene>
    <name evidence="9" type="primary">PLEST008340</name>
    <name evidence="9" type="ORF">PLESTB_001505500</name>
</gene>
<evidence type="ECO:0000256" key="5">
    <source>
        <dbReference type="ARBA" id="ARBA00023136"/>
    </source>
</evidence>
<feature type="transmembrane region" description="Helical" evidence="7">
    <location>
        <begin position="192"/>
        <end position="214"/>
    </location>
</feature>
<dbReference type="Proteomes" id="UP001165080">
    <property type="component" value="Unassembled WGS sequence"/>
</dbReference>
<feature type="compositionally biased region" description="Low complexity" evidence="6">
    <location>
        <begin position="766"/>
        <end position="780"/>
    </location>
</feature>
<proteinExistence type="inferred from homology"/>
<dbReference type="GO" id="GO:0005886">
    <property type="term" value="C:plasma membrane"/>
    <property type="evidence" value="ECO:0007669"/>
    <property type="project" value="TreeGrafter"/>
</dbReference>
<evidence type="ECO:0000313" key="9">
    <source>
        <dbReference type="EMBL" id="GLC59608.1"/>
    </source>
</evidence>
<feature type="transmembrane region" description="Helical" evidence="7">
    <location>
        <begin position="266"/>
        <end position="287"/>
    </location>
</feature>
<sequence>MARWSRTKARLRATFSKFKSKAFVVRSIEEQKDRTASGFEMHKVLGPFDLIMLGIGCIIGAGVFVLTGVAARKYAGPGVVLSYALSALTAMLTAFCYAEYAAELPVAGGAFNYISMTYGEFAAWVTACDLILEYTLSAAAVAKGFTSYTAALLGVDVKYLRLQASLFTVDLPAAAAVVAMSFILMRSTAESSVFNVIVSGLNVVLILFVLGAGFPNADADNYQPFMPFGLRGVFTGASVVFFSFIGFDTVATAAEEVKNPGRDLPIGIVGSLSICTLLYVAMCLAITGMESYTTIDLNAPFAVAFSKVGMEWAQRLVAAGALTGIITSLLGSLLGQARIYVTLGRQALAPAWLARVHPVRRTPTNATLVTMFTAGFLALFIDIELLAELVSIGTLVVFCSVCSGVLFRRYHVHGSGEPLRPLGLRLGGVVLASVGFSVSFTERAPVAVPIVFLVLWLAVTASFLMLPVRYTPQVFRCPCSPFLPSLGMLSTLHLIGSLGWPAYVRWIVWFVLGTAVYLCYGLHRSQPLSDAAAPRCSDPGVALSQSFIGPSDSPGESAQPSGGGAGAGAATGDDVQQQQHHRNHADGGNSFNGGGGSGGGSSFGAAGLHHAAAAAEGAPGGGGGGGDDCPVYGSRPGSAVGGRSGGGSALFAYGRPYGMPVPEDAELEMLSMGGGGGRGGGSPAAGSAAASASGWRAGSFMSAVSHLSASGGSGMGAGAGSATTTAGQGGQGQGQHVGDRVGLLGSETNMRSDGSAIRSWGPSATSRGVGSSGNSRSSQK</sequence>
<feature type="domain" description="Cationic amino acid transporter C-terminal" evidence="8">
    <location>
        <begin position="475"/>
        <end position="525"/>
    </location>
</feature>
<dbReference type="AlphaFoldDB" id="A0A9W6F7W7"/>
<protein>
    <recommendedName>
        <fullName evidence="8">Cationic amino acid transporter C-terminal domain-containing protein</fullName>
    </recommendedName>
</protein>
<feature type="region of interest" description="Disordered" evidence="6">
    <location>
        <begin position="668"/>
        <end position="689"/>
    </location>
</feature>
<evidence type="ECO:0000256" key="2">
    <source>
        <dbReference type="ARBA" id="ARBA00008572"/>
    </source>
</evidence>
<feature type="region of interest" description="Disordered" evidence="6">
    <location>
        <begin position="547"/>
        <end position="598"/>
    </location>
</feature>
<dbReference type="InterPro" id="IPR002293">
    <property type="entry name" value="AA/rel_permease1"/>
</dbReference>
<feature type="transmembrane region" description="Helical" evidence="7">
    <location>
        <begin position="234"/>
        <end position="254"/>
    </location>
</feature>
<keyword evidence="3 7" id="KW-0812">Transmembrane</keyword>
<comment type="similarity">
    <text evidence="2">Belongs to the amino acid-polyamine-organocation (APC) superfamily. Cationic amino acid transporter (CAT) (TC 2.A.3.3) family.</text>
</comment>
<feature type="transmembrane region" description="Helical" evidence="7">
    <location>
        <begin position="482"/>
        <end position="500"/>
    </location>
</feature>
<dbReference type="Gene3D" id="1.20.1740.10">
    <property type="entry name" value="Amino acid/polyamine transporter I"/>
    <property type="match status" value="1"/>
</dbReference>
<reference evidence="9 10" key="1">
    <citation type="journal article" date="2023" name="Commun. Biol.">
        <title>Reorganization of the ancestral sex-determining regions during the evolution of trioecy in Pleodorina starrii.</title>
        <authorList>
            <person name="Takahashi K."/>
            <person name="Suzuki S."/>
            <person name="Kawai-Toyooka H."/>
            <person name="Yamamoto K."/>
            <person name="Hamaji T."/>
            <person name="Ootsuki R."/>
            <person name="Yamaguchi H."/>
            <person name="Kawachi M."/>
            <person name="Higashiyama T."/>
            <person name="Nozaki H."/>
        </authorList>
    </citation>
    <scope>NUCLEOTIDE SEQUENCE [LARGE SCALE GENOMIC DNA]</scope>
    <source>
        <strain evidence="9 10">NIES-4479</strain>
    </source>
</reference>